<gene>
    <name evidence="3" type="ORF">LDX50_26260</name>
</gene>
<evidence type="ECO:0000313" key="4">
    <source>
        <dbReference type="Proteomes" id="UP001139409"/>
    </source>
</evidence>
<dbReference type="RefSeq" id="WP_225699264.1">
    <property type="nucleotide sequence ID" value="NZ_JAIXNE010000006.1"/>
</dbReference>
<dbReference type="EMBL" id="JAIXNE010000006">
    <property type="protein sequence ID" value="MCA6078404.1"/>
    <property type="molecule type" value="Genomic_DNA"/>
</dbReference>
<evidence type="ECO:0000313" key="3">
    <source>
        <dbReference type="EMBL" id="MCA6078404.1"/>
    </source>
</evidence>
<feature type="signal peptide" evidence="1">
    <location>
        <begin position="1"/>
        <end position="22"/>
    </location>
</feature>
<reference evidence="3" key="1">
    <citation type="submission" date="2021-09" db="EMBL/GenBank/DDBJ databases">
        <title>Fulvivirga sp. isolated from coastal sediment.</title>
        <authorList>
            <person name="Yu H."/>
        </authorList>
    </citation>
    <scope>NUCLEOTIDE SEQUENCE</scope>
    <source>
        <strain evidence="3">1062</strain>
    </source>
</reference>
<accession>A0A9X1HXS4</accession>
<dbReference type="Pfam" id="PF13568">
    <property type="entry name" value="OMP_b-brl_2"/>
    <property type="match status" value="1"/>
</dbReference>
<sequence>MKRFFILASIFCIFSYSGVAQGLRLGLTTAITSDIILDNGIKSDPRYQATFSHSFSPIGLNVSYDLTPSFGLSLETIMANQQAVYEIIDIAEQVKGEHKLDMSMINVPVLLRFMSSGTSATRFNFNVGPQFSFITKAIESVAVQSGEFQIPDGASFEEILQDYPTASQNSQQATDGTYEISAAYYQDVLKKEANEFRNMNFQIALAMGLDIDVAKHFIVTTQIRANYSIDGYRNEDAFNDIISGNANQVFAEKANLNVGIQLGVQYSLNVTRSRR</sequence>
<evidence type="ECO:0000259" key="2">
    <source>
        <dbReference type="Pfam" id="PF13568"/>
    </source>
</evidence>
<protein>
    <submittedName>
        <fullName evidence="3">Outer membrane beta-barrel protein</fullName>
    </submittedName>
</protein>
<proteinExistence type="predicted"/>
<evidence type="ECO:0000256" key="1">
    <source>
        <dbReference type="SAM" id="SignalP"/>
    </source>
</evidence>
<feature type="chain" id="PRO_5040883834" evidence="1">
    <location>
        <begin position="23"/>
        <end position="275"/>
    </location>
</feature>
<dbReference type="AlphaFoldDB" id="A0A9X1HXS4"/>
<keyword evidence="4" id="KW-1185">Reference proteome</keyword>
<organism evidence="3 4">
    <name type="scientific">Fulvivirga sedimenti</name>
    <dbReference type="NCBI Taxonomy" id="2879465"/>
    <lineage>
        <taxon>Bacteria</taxon>
        <taxon>Pseudomonadati</taxon>
        <taxon>Bacteroidota</taxon>
        <taxon>Cytophagia</taxon>
        <taxon>Cytophagales</taxon>
        <taxon>Fulvivirgaceae</taxon>
        <taxon>Fulvivirga</taxon>
    </lineage>
</organism>
<dbReference type="Proteomes" id="UP001139409">
    <property type="component" value="Unassembled WGS sequence"/>
</dbReference>
<keyword evidence="1" id="KW-0732">Signal</keyword>
<dbReference type="InterPro" id="IPR025665">
    <property type="entry name" value="Beta-barrel_OMP_2"/>
</dbReference>
<name>A0A9X1HXS4_9BACT</name>
<feature type="domain" description="Outer membrane protein beta-barrel" evidence="2">
    <location>
        <begin position="22"/>
        <end position="228"/>
    </location>
</feature>
<comment type="caution">
    <text evidence="3">The sequence shown here is derived from an EMBL/GenBank/DDBJ whole genome shotgun (WGS) entry which is preliminary data.</text>
</comment>